<dbReference type="RefSeq" id="WP_347921912.1">
    <property type="nucleotide sequence ID" value="NZ_CP157199.1"/>
</dbReference>
<sequence>MEFFRIIKQKTQDKDIQELLTLENLELMSNEIIIISIQNKIEASIGSIWGEFTLTRNEIRGGLRFALLECPNALTWTITTGLQPEPESIVIHLTINRQEQKEIFIEEINEFLDDQSNCLKQIFPS</sequence>
<protein>
    <submittedName>
        <fullName evidence="1">Uncharacterized protein</fullName>
    </submittedName>
</protein>
<organism evidence="1">
    <name type="scientific">Pontimicrobium sp. SW4</name>
    <dbReference type="NCBI Taxonomy" id="3153519"/>
    <lineage>
        <taxon>Bacteria</taxon>
        <taxon>Pseudomonadati</taxon>
        <taxon>Bacteroidota</taxon>
        <taxon>Flavobacteriia</taxon>
        <taxon>Flavobacteriales</taxon>
        <taxon>Flavobacteriaceae</taxon>
        <taxon>Pontimicrobium</taxon>
    </lineage>
</organism>
<gene>
    <name evidence="1" type="ORF">ABGB03_08650</name>
</gene>
<dbReference type="EMBL" id="CP157199">
    <property type="protein sequence ID" value="XBG59930.1"/>
    <property type="molecule type" value="Genomic_DNA"/>
</dbReference>
<accession>A0AAU7BNM1</accession>
<proteinExistence type="predicted"/>
<reference evidence="1" key="1">
    <citation type="submission" date="2024-05" db="EMBL/GenBank/DDBJ databases">
        <title>Pontimicrobium maritimus sp. nov., isolated form sea water.</title>
        <authorList>
            <person name="Muhammad N."/>
            <person name="Vuong T.Q."/>
            <person name="Han H.L."/>
            <person name="Kim S.-G."/>
        </authorList>
    </citation>
    <scope>NUCLEOTIDE SEQUENCE</scope>
    <source>
        <strain evidence="1">SW4</strain>
    </source>
</reference>
<evidence type="ECO:0000313" key="1">
    <source>
        <dbReference type="EMBL" id="XBG59930.1"/>
    </source>
</evidence>
<name>A0AAU7BNM1_9FLAO</name>
<dbReference type="AlphaFoldDB" id="A0AAU7BNM1"/>